<dbReference type="STRING" id="135826.KP77_04260"/>
<feature type="domain" description="DUF1835" evidence="1">
    <location>
        <begin position="67"/>
        <end position="184"/>
    </location>
</feature>
<sequence>MMDDLKDLIERLSEEDAKRILLQTVVRIQTIQGVEEKEKMIQELYRWQQQVLRSAGSRHLERPYQAVHLVCGESPAGSLKVGLDRNQKVIGFPDFFAEGPISHLDQDSGQKQRVEWLRNHMNGQDDYFEKEYEKRFANALKEIAAIPEDIPIIVWSGENADEQTGIRFFLYLIREKENAIFLINSISAFQELYPTETVQEFYSHTGGIEPEKLKKIYLEKALQPLTTFERRCYEQEWESLSSMDGTLRIWKDQQIHFVNEGYYDSFILTAADVTNDQDDGFVRVARLVGEAMVQIDDVISDMFLEYRVRTLLYSGVFEIKGIPKSMRHYSVKKKEDKTL</sequence>
<evidence type="ECO:0000313" key="3">
    <source>
        <dbReference type="EMBL" id="KIL53450.1"/>
    </source>
</evidence>
<keyword evidence="4" id="KW-1185">Reference proteome</keyword>
<feature type="domain" description="DUF3658" evidence="2">
    <location>
        <begin position="223"/>
        <end position="329"/>
    </location>
</feature>
<dbReference type="AlphaFoldDB" id="A0A0C2RT87"/>
<dbReference type="Proteomes" id="UP000031950">
    <property type="component" value="Unassembled WGS sequence"/>
</dbReference>
<proteinExistence type="predicted"/>
<accession>A0A0C2RT87</accession>
<reference evidence="3 4" key="1">
    <citation type="submission" date="2015-01" db="EMBL/GenBank/DDBJ databases">
        <title>Genome sequence of Jeotgalibacillus alimentarius.</title>
        <authorList>
            <person name="Goh K.M."/>
            <person name="Chan K.-G."/>
            <person name="Yaakop A.S."/>
            <person name="Ee R."/>
            <person name="Gan H.M."/>
            <person name="Chan C.S."/>
        </authorList>
    </citation>
    <scope>NUCLEOTIDE SEQUENCE [LARGE SCALE GENOMIC DNA]</scope>
    <source>
        <strain evidence="3 4">YKJ-13</strain>
    </source>
</reference>
<dbReference type="Pfam" id="PF12395">
    <property type="entry name" value="DUF3658"/>
    <property type="match status" value="1"/>
</dbReference>
<protein>
    <recommendedName>
        <fullName evidence="5">DUF1835 domain-containing protein</fullName>
    </recommendedName>
</protein>
<gene>
    <name evidence="3" type="ORF">KP77_04260</name>
</gene>
<dbReference type="PATRIC" id="fig|135826.4.peg.429"/>
<dbReference type="InterPro" id="IPR014973">
    <property type="entry name" value="DUF1835"/>
</dbReference>
<dbReference type="RefSeq" id="WP_041121094.1">
    <property type="nucleotide sequence ID" value="NZ_JXRQ01000008.1"/>
</dbReference>
<evidence type="ECO:0000313" key="4">
    <source>
        <dbReference type="Proteomes" id="UP000031950"/>
    </source>
</evidence>
<evidence type="ECO:0000259" key="2">
    <source>
        <dbReference type="Pfam" id="PF12395"/>
    </source>
</evidence>
<evidence type="ECO:0008006" key="5">
    <source>
        <dbReference type="Google" id="ProtNLM"/>
    </source>
</evidence>
<dbReference type="InterPro" id="IPR022123">
    <property type="entry name" value="DUF3658"/>
</dbReference>
<dbReference type="Pfam" id="PF08874">
    <property type="entry name" value="DUF1835"/>
    <property type="match status" value="1"/>
</dbReference>
<evidence type="ECO:0000259" key="1">
    <source>
        <dbReference type="Pfam" id="PF08874"/>
    </source>
</evidence>
<organism evidence="3 4">
    <name type="scientific">Jeotgalibacillus alimentarius</name>
    <dbReference type="NCBI Taxonomy" id="135826"/>
    <lineage>
        <taxon>Bacteria</taxon>
        <taxon>Bacillati</taxon>
        <taxon>Bacillota</taxon>
        <taxon>Bacilli</taxon>
        <taxon>Bacillales</taxon>
        <taxon>Caryophanaceae</taxon>
        <taxon>Jeotgalibacillus</taxon>
    </lineage>
</organism>
<name>A0A0C2RT87_9BACL</name>
<comment type="caution">
    <text evidence="3">The sequence shown here is derived from an EMBL/GenBank/DDBJ whole genome shotgun (WGS) entry which is preliminary data.</text>
</comment>
<dbReference type="EMBL" id="JXRQ01000008">
    <property type="protein sequence ID" value="KIL53450.1"/>
    <property type="molecule type" value="Genomic_DNA"/>
</dbReference>